<evidence type="ECO:0000313" key="5">
    <source>
        <dbReference type="Proteomes" id="UP000000343"/>
    </source>
</evidence>
<dbReference type="STRING" id="1198114.AciX9_2700"/>
<dbReference type="InterPro" id="IPR005644">
    <property type="entry name" value="NolW-like"/>
</dbReference>
<organism evidence="5">
    <name type="scientific">Granulicella tundricola (strain ATCC BAA-1859 / DSM 23138 / MP5ACTX9)</name>
    <dbReference type="NCBI Taxonomy" id="1198114"/>
    <lineage>
        <taxon>Bacteria</taxon>
        <taxon>Pseudomonadati</taxon>
        <taxon>Acidobacteriota</taxon>
        <taxon>Terriglobia</taxon>
        <taxon>Terriglobales</taxon>
        <taxon>Acidobacteriaceae</taxon>
        <taxon>Granulicella</taxon>
    </lineage>
</organism>
<keyword evidence="5" id="KW-1185">Reference proteome</keyword>
<dbReference type="Pfam" id="PF03958">
    <property type="entry name" value="Secretin_N"/>
    <property type="match status" value="1"/>
</dbReference>
<keyword evidence="2" id="KW-0732">Signal</keyword>
<evidence type="ECO:0000256" key="1">
    <source>
        <dbReference type="SAM" id="MobiDB-lite"/>
    </source>
</evidence>
<feature type="region of interest" description="Disordered" evidence="1">
    <location>
        <begin position="32"/>
        <end position="52"/>
    </location>
</feature>
<evidence type="ECO:0000256" key="2">
    <source>
        <dbReference type="SAM" id="SignalP"/>
    </source>
</evidence>
<dbReference type="Proteomes" id="UP000000343">
    <property type="component" value="Chromosome"/>
</dbReference>
<gene>
    <name evidence="4" type="ordered locus">AciX9_2700</name>
</gene>
<feature type="domain" description="NolW-like" evidence="3">
    <location>
        <begin position="85"/>
        <end position="118"/>
    </location>
</feature>
<dbReference type="AlphaFoldDB" id="E8WX82"/>
<dbReference type="EMBL" id="CP002480">
    <property type="protein sequence ID" value="ADW69724.1"/>
    <property type="molecule type" value="Genomic_DNA"/>
</dbReference>
<dbReference type="KEGG" id="acm:AciX9_2700"/>
<dbReference type="Gene3D" id="3.30.1370.120">
    <property type="match status" value="1"/>
</dbReference>
<name>E8WX82_GRATM</name>
<proteinExistence type="predicted"/>
<feature type="chain" id="PRO_5003230405" description="NolW-like domain-containing protein" evidence="2">
    <location>
        <begin position="32"/>
        <end position="258"/>
    </location>
</feature>
<evidence type="ECO:0000313" key="4">
    <source>
        <dbReference type="EMBL" id="ADW69724.1"/>
    </source>
</evidence>
<feature type="compositionally biased region" description="Basic and acidic residues" evidence="1">
    <location>
        <begin position="35"/>
        <end position="52"/>
    </location>
</feature>
<dbReference type="HOGENOM" id="CLU_1119721_0_0_0"/>
<dbReference type="eggNOG" id="COG1450">
    <property type="taxonomic scope" value="Bacteria"/>
</dbReference>
<protein>
    <recommendedName>
        <fullName evidence="3">NolW-like domain-containing protein</fullName>
    </recommendedName>
</protein>
<sequence>METHRRRTGSSKMRVLATAALFSLTFVTLQAQDGPKADPPKADTPNPHHDTRPTQTFYLAHAAQANDGNEILTGVRIMVDPLDKLYLDPSLNAIIARASADDLELIARLIKELDRPRKAWRLTYTVIELDNGKRVGVQHTSLVVLEGGRTTVKNGSKIPLATGSSKGGDTQFTYIDVGLNIDASLDALGNGARLRSKIEQSSAVETKTIAEVTEPVIRQSVTEGSAVLVPGKAVTIGSMDIPGSTRHLDIEVLMDPVP</sequence>
<feature type="signal peptide" evidence="2">
    <location>
        <begin position="1"/>
        <end position="31"/>
    </location>
</feature>
<evidence type="ECO:0000259" key="3">
    <source>
        <dbReference type="Pfam" id="PF03958"/>
    </source>
</evidence>
<reference evidence="5" key="1">
    <citation type="submission" date="2011-01" db="EMBL/GenBank/DDBJ databases">
        <title>Complete sequence of chromosome of Acidobacterium sp. MP5ACTX9.</title>
        <authorList>
            <consortium name="US DOE Joint Genome Institute"/>
            <person name="Lucas S."/>
            <person name="Copeland A."/>
            <person name="Lapidus A."/>
            <person name="Cheng J.-F."/>
            <person name="Goodwin L."/>
            <person name="Pitluck S."/>
            <person name="Teshima H."/>
            <person name="Detter J.C."/>
            <person name="Han C."/>
            <person name="Tapia R."/>
            <person name="Land M."/>
            <person name="Hauser L."/>
            <person name="Kyrpides N."/>
            <person name="Ivanova N."/>
            <person name="Ovchinnikova G."/>
            <person name="Pagani I."/>
            <person name="Rawat S.R."/>
            <person name="Mannisto M."/>
            <person name="Haggblom M.M."/>
            <person name="Woyke T."/>
        </authorList>
    </citation>
    <scope>NUCLEOTIDE SEQUENCE [LARGE SCALE GENOMIC DNA]</scope>
    <source>
        <strain evidence="5">MP5ACTX9</strain>
    </source>
</reference>
<accession>E8WX82</accession>
<dbReference type="InterPro" id="IPR038591">
    <property type="entry name" value="NolW-like_sf"/>
</dbReference>
<dbReference type="OrthoDB" id="119128at2"/>
<dbReference type="RefSeq" id="WP_013581039.1">
    <property type="nucleotide sequence ID" value="NC_015064.1"/>
</dbReference>
<dbReference type="PaxDb" id="1198114-AciX9_2700"/>